<reference evidence="8" key="1">
    <citation type="journal article" date="2015" name="PLoS Genet.">
        <title>Genome Sequence and Transcriptome Analyses of Chrysochromulina tobin: Metabolic Tools for Enhanced Algal Fitness in the Prominent Order Prymnesiales (Haptophyceae).</title>
        <authorList>
            <person name="Hovde B.T."/>
            <person name="Deodato C.R."/>
            <person name="Hunsperger H.M."/>
            <person name="Ryken S.A."/>
            <person name="Yost W."/>
            <person name="Jha R.K."/>
            <person name="Patterson J."/>
            <person name="Monnat R.J. Jr."/>
            <person name="Barlow S.B."/>
            <person name="Starkenburg S.R."/>
            <person name="Cattolico R.A."/>
        </authorList>
    </citation>
    <scope>NUCLEOTIDE SEQUENCE</scope>
    <source>
        <strain evidence="8">CCMP291</strain>
    </source>
</reference>
<keyword evidence="1" id="KW-0547">Nucleotide-binding</keyword>
<keyword evidence="8" id="KW-1185">Reference proteome</keyword>
<dbReference type="GO" id="GO:0004386">
    <property type="term" value="F:helicase activity"/>
    <property type="evidence" value="ECO:0007669"/>
    <property type="project" value="UniProtKB-KW"/>
</dbReference>
<protein>
    <recommendedName>
        <fullName evidence="6">SNF2 N-terminal domain-containing protein</fullName>
    </recommendedName>
</protein>
<dbReference type="PANTHER" id="PTHR45626:SF17">
    <property type="entry name" value="HELICASE-LIKE TRANSCRIPTION FACTOR"/>
    <property type="match status" value="1"/>
</dbReference>
<proteinExistence type="predicted"/>
<evidence type="ECO:0000256" key="1">
    <source>
        <dbReference type="ARBA" id="ARBA00022741"/>
    </source>
</evidence>
<feature type="compositionally biased region" description="Basic and acidic residues" evidence="5">
    <location>
        <begin position="958"/>
        <end position="969"/>
    </location>
</feature>
<organism evidence="7 8">
    <name type="scientific">Chrysochromulina tobinii</name>
    <dbReference type="NCBI Taxonomy" id="1460289"/>
    <lineage>
        <taxon>Eukaryota</taxon>
        <taxon>Haptista</taxon>
        <taxon>Haptophyta</taxon>
        <taxon>Prymnesiophyceae</taxon>
        <taxon>Prymnesiales</taxon>
        <taxon>Chrysochromulinaceae</taxon>
        <taxon>Chrysochromulina</taxon>
    </lineage>
</organism>
<dbReference type="GO" id="GO:0005524">
    <property type="term" value="F:ATP binding"/>
    <property type="evidence" value="ECO:0007669"/>
    <property type="project" value="UniProtKB-KW"/>
</dbReference>
<dbReference type="GO" id="GO:0006281">
    <property type="term" value="P:DNA repair"/>
    <property type="evidence" value="ECO:0007669"/>
    <property type="project" value="TreeGrafter"/>
</dbReference>
<dbReference type="SUPFAM" id="SSF53335">
    <property type="entry name" value="S-adenosyl-L-methionine-dependent methyltransferases"/>
    <property type="match status" value="2"/>
</dbReference>
<dbReference type="InterPro" id="IPR038718">
    <property type="entry name" value="SNF2-like_sf"/>
</dbReference>
<feature type="domain" description="SNF2 N-terminal" evidence="6">
    <location>
        <begin position="1253"/>
        <end position="1326"/>
    </location>
</feature>
<dbReference type="GO" id="GO:0008094">
    <property type="term" value="F:ATP-dependent activity, acting on DNA"/>
    <property type="evidence" value="ECO:0007669"/>
    <property type="project" value="TreeGrafter"/>
</dbReference>
<dbReference type="OrthoDB" id="43293at2759"/>
<gene>
    <name evidence="7" type="ORF">Ctob_010047</name>
</gene>
<dbReference type="Proteomes" id="UP000037460">
    <property type="component" value="Unassembled WGS sequence"/>
</dbReference>
<keyword evidence="4" id="KW-0067">ATP-binding</keyword>
<sequence>MTDQWSRLMPLLEAAVREGDVPPDLKLHTHCSGTDCIAIALAAGASLARRSGLPHFAPKHLLSCENEPFKQAYLARNFPDVLLSPDVSLLAETPTGARFSTVFRGEAIVPPCDLLVGGSSCKDFSNLKMKYHVGGIEDEGTSGTTFRGIVENMFKDGANGPKLVLLENVESAPWHKMEEYINGRVLLATINDKLRGSGKCSTSGDADEEDEDARGGAKKGAKAEELTFKLDGSGAFLSVDSSPAHVGVREGVRLLGVADDIDAKVRPFGKQVLKALGKRCTLSQLAKAAGLDMSGKKLTGKRLAEVKASGRHQVDQYYENTSVLVFEMPCEYRTQRVKVDTKEFGLPQTRSRYYMFAWRVDAFPGVPHRDIGEGWVRLVEGLKAPLLYPVSDFLLSDDHDIARRYRDMLQGRPGEQFAMHKGKGDFYSDTTLKQVKGEERGVKSYQPSFDLEVNLGFKQGAGIPKFARPFTHWGPNGVLALRSPYEWTEYIRCLGRRAVDLIDACSVKVAEAHVDALHQMVIWDISQNIHLVASLNRPGTSCCITPGGKNYLSSLGRPMFGYEKLLLQGIPPDKLLLGRETEVQLSDLAGNAMSMPVVSAAVLAALCVGAFCRKLQALEIEPTADDALARVLAAASATAAAGGSGAHSGAQNGAPNGAGKAKKANKSNQADGAAASNAKSSAAAVAAQKAPMKPLLAPAPTASDRNLLEVLRELCADTALLDRVVASSILCACETSGRISADSILQCSECMCSVCCGCTIRFEASSHALCPACPAQRPRLPFECERELRARLPAALRLSLGDLAGELDADVAACLADGLEFRLARLVRARGAWQLWYCAYSEGAGSSLADLRINLGSISTRRGACALLYSLDKARRKVRGKAEPIARLVLYEGAVAGAWERRADAAELRLHLAGSEPTISWRAALELTKLQHERWPGRLEVRASGAVPSGPSGAGRQDGARQDGARQDGARQGGVRQGGARQDGASPTTAARLVEGTYERQGCKGSCARDALYRRVEPAPTASHPLTWLIYLPEPNHNGPCHPAISLSPSYGEGASHALLDLPPDWLPDHALGTALGPEGAEVGAAVKRRKTGGGSGESGGAESGGGACDVDAFVRVWTATTLSFTVPSETTTVKDGHEATVVCTVVAAHRAAEQLMRHRAQDTRGALTVEWRCLEHAEPPPRSLQGEFTIPSSKDYEPESQSDLLGDARALARMRTIEAGGVCMDEVEFHDETLPHVGFTLEARATYRCPLGGGVLADVMGGGKTVTALALIAAGRQRAAEGLPKGSPHQLKATLVVAPPILLQQWDDERKKFTGDKLRSIVIRSPSALKQVTNPTDGV</sequence>
<dbReference type="GO" id="GO:0005634">
    <property type="term" value="C:nucleus"/>
    <property type="evidence" value="ECO:0007669"/>
    <property type="project" value="TreeGrafter"/>
</dbReference>
<dbReference type="InterPro" id="IPR000330">
    <property type="entry name" value="SNF2_N"/>
</dbReference>
<evidence type="ECO:0000256" key="5">
    <source>
        <dbReference type="SAM" id="MobiDB-lite"/>
    </source>
</evidence>
<feature type="compositionally biased region" description="Low complexity" evidence="5">
    <location>
        <begin position="943"/>
        <end position="957"/>
    </location>
</feature>
<dbReference type="Gene3D" id="3.40.50.150">
    <property type="entry name" value="Vaccinia Virus protein VP39"/>
    <property type="match status" value="1"/>
</dbReference>
<feature type="region of interest" description="Disordered" evidence="5">
    <location>
        <begin position="939"/>
        <end position="988"/>
    </location>
</feature>
<evidence type="ECO:0000256" key="2">
    <source>
        <dbReference type="ARBA" id="ARBA00022801"/>
    </source>
</evidence>
<keyword evidence="3" id="KW-0347">Helicase</keyword>
<evidence type="ECO:0000313" key="8">
    <source>
        <dbReference type="Proteomes" id="UP000037460"/>
    </source>
</evidence>
<feature type="region of interest" description="Disordered" evidence="5">
    <location>
        <begin position="642"/>
        <end position="672"/>
    </location>
</feature>
<feature type="compositionally biased region" description="Low complexity" evidence="5">
    <location>
        <begin position="642"/>
        <end position="659"/>
    </location>
</feature>
<evidence type="ECO:0000259" key="6">
    <source>
        <dbReference type="Pfam" id="PF00176"/>
    </source>
</evidence>
<name>A0A0M0K526_9EUKA</name>
<dbReference type="SUPFAM" id="SSF52540">
    <property type="entry name" value="P-loop containing nucleoside triphosphate hydrolases"/>
    <property type="match status" value="1"/>
</dbReference>
<comment type="caution">
    <text evidence="7">The sequence shown here is derived from an EMBL/GenBank/DDBJ whole genome shotgun (WGS) entry which is preliminary data.</text>
</comment>
<dbReference type="InterPro" id="IPR029063">
    <property type="entry name" value="SAM-dependent_MTases_sf"/>
</dbReference>
<dbReference type="EMBL" id="JWZX01001513">
    <property type="protein sequence ID" value="KOO33468.1"/>
    <property type="molecule type" value="Genomic_DNA"/>
</dbReference>
<evidence type="ECO:0000256" key="4">
    <source>
        <dbReference type="ARBA" id="ARBA00022840"/>
    </source>
</evidence>
<feature type="region of interest" description="Disordered" evidence="5">
    <location>
        <begin position="196"/>
        <end position="219"/>
    </location>
</feature>
<dbReference type="InterPro" id="IPR050628">
    <property type="entry name" value="SNF2_RAD54_helicase_TF"/>
</dbReference>
<dbReference type="Gene3D" id="3.40.50.10810">
    <property type="entry name" value="Tandem AAA-ATPase domain"/>
    <property type="match status" value="1"/>
</dbReference>
<dbReference type="GO" id="GO:0016787">
    <property type="term" value="F:hydrolase activity"/>
    <property type="evidence" value="ECO:0007669"/>
    <property type="project" value="UniProtKB-KW"/>
</dbReference>
<accession>A0A0M0K526</accession>
<keyword evidence="2" id="KW-0378">Hydrolase</keyword>
<evidence type="ECO:0000313" key="7">
    <source>
        <dbReference type="EMBL" id="KOO33468.1"/>
    </source>
</evidence>
<dbReference type="InterPro" id="IPR027417">
    <property type="entry name" value="P-loop_NTPase"/>
</dbReference>
<evidence type="ECO:0000256" key="3">
    <source>
        <dbReference type="ARBA" id="ARBA00022806"/>
    </source>
</evidence>
<dbReference type="Pfam" id="PF00176">
    <property type="entry name" value="SNF2-rel_dom"/>
    <property type="match status" value="1"/>
</dbReference>
<dbReference type="PANTHER" id="PTHR45626">
    <property type="entry name" value="TRANSCRIPTION TERMINATION FACTOR 2-RELATED"/>
    <property type="match status" value="1"/>
</dbReference>